<organism evidence="1 2">
    <name type="scientific">Mycobacterium bourgelatii</name>
    <dbReference type="NCBI Taxonomy" id="1273442"/>
    <lineage>
        <taxon>Bacteria</taxon>
        <taxon>Bacillati</taxon>
        <taxon>Actinomycetota</taxon>
        <taxon>Actinomycetes</taxon>
        <taxon>Mycobacteriales</taxon>
        <taxon>Mycobacteriaceae</taxon>
        <taxon>Mycobacterium</taxon>
    </lineage>
</organism>
<comment type="caution">
    <text evidence="1">The sequence shown here is derived from an EMBL/GenBank/DDBJ whole genome shotgun (WGS) entry which is preliminary data.</text>
</comment>
<keyword evidence="2" id="KW-1185">Reference proteome</keyword>
<dbReference type="PANTHER" id="PTHR13061:SF29">
    <property type="entry name" value="GAMMA CARBONIC ANHYDRASE-LIKE 1, MITOCHONDRIAL-RELATED"/>
    <property type="match status" value="1"/>
</dbReference>
<proteinExistence type="predicted"/>
<name>A0A7I9YUV3_MYCBU</name>
<dbReference type="Pfam" id="PF00132">
    <property type="entry name" value="Hexapep"/>
    <property type="match status" value="1"/>
</dbReference>
<dbReference type="InterPro" id="IPR047324">
    <property type="entry name" value="LbH_gamma_CA-like"/>
</dbReference>
<dbReference type="InterPro" id="IPR011004">
    <property type="entry name" value="Trimer_LpxA-like_sf"/>
</dbReference>
<gene>
    <name evidence="1" type="ORF">MBOU_43850</name>
</gene>
<dbReference type="PANTHER" id="PTHR13061">
    <property type="entry name" value="DYNACTIN SUBUNIT P25"/>
    <property type="match status" value="1"/>
</dbReference>
<accession>A0A7I9YUV3</accession>
<dbReference type="Proteomes" id="UP000465360">
    <property type="component" value="Unassembled WGS sequence"/>
</dbReference>
<reference evidence="1 2" key="1">
    <citation type="journal article" date="2019" name="Emerg. Microbes Infect.">
        <title>Comprehensive subspecies identification of 175 nontuberculous mycobacteria species based on 7547 genomic profiles.</title>
        <authorList>
            <person name="Matsumoto Y."/>
            <person name="Kinjo T."/>
            <person name="Motooka D."/>
            <person name="Nabeya D."/>
            <person name="Jung N."/>
            <person name="Uechi K."/>
            <person name="Horii T."/>
            <person name="Iida T."/>
            <person name="Fujita J."/>
            <person name="Nakamura S."/>
        </authorList>
    </citation>
    <scope>NUCLEOTIDE SEQUENCE [LARGE SCALE GENOMIC DNA]</scope>
    <source>
        <strain evidence="1 2">JCM 30725</strain>
    </source>
</reference>
<dbReference type="InterPro" id="IPR050484">
    <property type="entry name" value="Transf_Hexapept/Carb_Anhydrase"/>
</dbReference>
<dbReference type="SUPFAM" id="SSF51161">
    <property type="entry name" value="Trimeric LpxA-like enzymes"/>
    <property type="match status" value="1"/>
</dbReference>
<dbReference type="AlphaFoldDB" id="A0A7I9YUV3"/>
<protein>
    <submittedName>
        <fullName evidence="1">Gamma carbonic anhydrase family protein</fullName>
    </submittedName>
</protein>
<dbReference type="Gene3D" id="2.160.10.10">
    <property type="entry name" value="Hexapeptide repeat proteins"/>
    <property type="match status" value="1"/>
</dbReference>
<dbReference type="InterPro" id="IPR001451">
    <property type="entry name" value="Hexapep"/>
</dbReference>
<dbReference type="CDD" id="cd04645">
    <property type="entry name" value="LbH_gamma_CA_like"/>
    <property type="match status" value="1"/>
</dbReference>
<sequence length="186" mass="19408">MDIDLRRLTMAGMAVPLIVSIRGHTPQLHAEAWVAPNASVIGKVSLAARVSIWYGATLRAEAEMIEVGFGSNIQDGVTIHVDKEFPVRIGTGVSVGHNAVVHGCTIEDDALIGAGAVVLNGATIGSGALVAAGALIPQGMVVPARSLVTGVPGRVRRELSAAEVANNQYNAEVYRRSLDLHRASTD</sequence>
<evidence type="ECO:0000313" key="2">
    <source>
        <dbReference type="Proteomes" id="UP000465360"/>
    </source>
</evidence>
<dbReference type="EMBL" id="BLKZ01000001">
    <property type="protein sequence ID" value="GFG92343.1"/>
    <property type="molecule type" value="Genomic_DNA"/>
</dbReference>
<evidence type="ECO:0000313" key="1">
    <source>
        <dbReference type="EMBL" id="GFG92343.1"/>
    </source>
</evidence>